<protein>
    <recommendedName>
        <fullName evidence="3">Hsp70 protein-domain-containing protein</fullName>
    </recommendedName>
</protein>
<dbReference type="AlphaFoldDB" id="A0A433A1G8"/>
<reference evidence="1 2" key="1">
    <citation type="journal article" date="2018" name="New Phytol.">
        <title>Phylogenomics of Endogonaceae and evolution of mycorrhizas within Mucoromycota.</title>
        <authorList>
            <person name="Chang Y."/>
            <person name="Desiro A."/>
            <person name="Na H."/>
            <person name="Sandor L."/>
            <person name="Lipzen A."/>
            <person name="Clum A."/>
            <person name="Barry K."/>
            <person name="Grigoriev I.V."/>
            <person name="Martin F.M."/>
            <person name="Stajich J.E."/>
            <person name="Smith M.E."/>
            <person name="Bonito G."/>
            <person name="Spatafora J.W."/>
        </authorList>
    </citation>
    <scope>NUCLEOTIDE SEQUENCE [LARGE SCALE GENOMIC DNA]</scope>
    <source>
        <strain evidence="1 2">GMNB39</strain>
    </source>
</reference>
<gene>
    <name evidence="1" type="ORF">BC936DRAFT_141880</name>
</gene>
<dbReference type="SUPFAM" id="SSF53067">
    <property type="entry name" value="Actin-like ATPase domain"/>
    <property type="match status" value="1"/>
</dbReference>
<proteinExistence type="predicted"/>
<dbReference type="OrthoDB" id="2963168at2759"/>
<evidence type="ECO:0008006" key="3">
    <source>
        <dbReference type="Google" id="ProtNLM"/>
    </source>
</evidence>
<comment type="caution">
    <text evidence="1">The sequence shown here is derived from an EMBL/GenBank/DDBJ whole genome shotgun (WGS) entry which is preliminary data.</text>
</comment>
<dbReference type="InterPro" id="IPR043129">
    <property type="entry name" value="ATPase_NBD"/>
</dbReference>
<evidence type="ECO:0000313" key="2">
    <source>
        <dbReference type="Proteomes" id="UP000268093"/>
    </source>
</evidence>
<dbReference type="Proteomes" id="UP000268093">
    <property type="component" value="Unassembled WGS sequence"/>
</dbReference>
<accession>A0A433A1G8</accession>
<organism evidence="1 2">
    <name type="scientific">Jimgerdemannia flammicorona</name>
    <dbReference type="NCBI Taxonomy" id="994334"/>
    <lineage>
        <taxon>Eukaryota</taxon>
        <taxon>Fungi</taxon>
        <taxon>Fungi incertae sedis</taxon>
        <taxon>Mucoromycota</taxon>
        <taxon>Mucoromycotina</taxon>
        <taxon>Endogonomycetes</taxon>
        <taxon>Endogonales</taxon>
        <taxon>Endogonaceae</taxon>
        <taxon>Jimgerdemannia</taxon>
    </lineage>
</organism>
<dbReference type="PANTHER" id="PTHR14187:SF5">
    <property type="entry name" value="HEAT SHOCK 70 KDA PROTEIN 12A"/>
    <property type="match status" value="1"/>
</dbReference>
<dbReference type="Gene3D" id="3.30.420.40">
    <property type="match status" value="1"/>
</dbReference>
<keyword evidence="2" id="KW-1185">Reference proteome</keyword>
<dbReference type="EMBL" id="RBNI01020785">
    <property type="protein sequence ID" value="RUO96526.1"/>
    <property type="molecule type" value="Genomic_DNA"/>
</dbReference>
<evidence type="ECO:0000313" key="1">
    <source>
        <dbReference type="EMBL" id="RUO96526.1"/>
    </source>
</evidence>
<sequence>MAAPANSSAFNLADYPVIIGIDFGTTFSGCCYAFTQNEEVIDITKWPKQNNNVYPKVSFYVLLPVSFHRPFKQTRSTPTLPLPHQTPTLAYYKRGSKDLVDWGHGARRAAFKPNTQDHVLLSKFKLYLDENLQLEPLPNNLNVVEVIGDYLRAFHSHVTTELQKGFAGNYDPTKFRYVSISRRGGVGVDGENWRDDGGGVIRLL</sequence>
<name>A0A433A1G8_9FUNG</name>
<dbReference type="PANTHER" id="PTHR14187">
    <property type="entry name" value="ALPHA KINASE/ELONGATION FACTOR 2 KINASE"/>
    <property type="match status" value="1"/>
</dbReference>